<evidence type="ECO:0000256" key="5">
    <source>
        <dbReference type="PROSITE-ProRule" id="PRU00108"/>
    </source>
</evidence>
<dbReference type="Pfam" id="PF00046">
    <property type="entry name" value="Homeodomain"/>
    <property type="match status" value="1"/>
</dbReference>
<comment type="subcellular location">
    <subcellularLocation>
        <location evidence="1 5 6">Nucleus</location>
    </subcellularLocation>
</comment>
<dbReference type="Proteomes" id="UP000694547">
    <property type="component" value="Unassembled WGS sequence"/>
</dbReference>
<dbReference type="GO" id="GO:0005634">
    <property type="term" value="C:nucleus"/>
    <property type="evidence" value="ECO:0007669"/>
    <property type="project" value="UniProtKB-SubCell"/>
</dbReference>
<dbReference type="CDD" id="cd00086">
    <property type="entry name" value="homeodomain"/>
    <property type="match status" value="2"/>
</dbReference>
<dbReference type="SUPFAM" id="SSF46689">
    <property type="entry name" value="Homeodomain-like"/>
    <property type="match status" value="2"/>
</dbReference>
<evidence type="ECO:0000259" key="8">
    <source>
        <dbReference type="PROSITE" id="PS50071"/>
    </source>
</evidence>
<dbReference type="InterPro" id="IPR051306">
    <property type="entry name" value="Homeobox_regulator"/>
</dbReference>
<dbReference type="AlphaFoldDB" id="A0A8C8UJ11"/>
<reference evidence="9" key="3">
    <citation type="submission" date="2025-09" db="UniProtKB">
        <authorList>
            <consortium name="Ensembl"/>
        </authorList>
    </citation>
    <scope>IDENTIFICATION</scope>
</reference>
<feature type="region of interest" description="Disordered" evidence="7">
    <location>
        <begin position="1"/>
        <end position="21"/>
    </location>
</feature>
<reference evidence="9" key="2">
    <citation type="submission" date="2025-08" db="UniProtKB">
        <authorList>
            <consortium name="Ensembl"/>
        </authorList>
    </citation>
    <scope>IDENTIFICATION</scope>
</reference>
<dbReference type="PROSITE" id="PS50071">
    <property type="entry name" value="HOMEOBOX_2"/>
    <property type="match status" value="1"/>
</dbReference>
<evidence type="ECO:0000313" key="10">
    <source>
        <dbReference type="Proteomes" id="UP000694547"/>
    </source>
</evidence>
<keyword evidence="4 5" id="KW-0539">Nucleus</keyword>
<evidence type="ECO:0000256" key="3">
    <source>
        <dbReference type="ARBA" id="ARBA00023155"/>
    </source>
</evidence>
<dbReference type="InterPro" id="IPR009057">
    <property type="entry name" value="Homeodomain-like_sf"/>
</dbReference>
<feature type="domain" description="Homeobox" evidence="8">
    <location>
        <begin position="15"/>
        <end position="75"/>
    </location>
</feature>
<proteinExistence type="predicted"/>
<reference evidence="10" key="1">
    <citation type="submission" date="2018-10" db="EMBL/GenBank/DDBJ databases">
        <title>Improved assembly of the deer mouse Peromyscus maniculatus genome.</title>
        <authorList>
            <person name="Lassance J.-M."/>
            <person name="Hoekstra H.E."/>
        </authorList>
    </citation>
    <scope>NUCLEOTIDE SEQUENCE [LARGE SCALE GENOMIC DNA]</scope>
</reference>
<keyword evidence="10" id="KW-1185">Reference proteome</keyword>
<sequence>AGIPTPKDCLESQAAGRPRQRTVWRARQQEKLLTAFAKNLYPSFRARQALAREMGLPESHIRMWFQNHRNFMSELPKEPLARAPGARSLYEEGHTRLCTQLSSEQLTILLQAFEKDPTGLTENAIHIWYQNWRACLPGRGRGRVRVQDSLVQLPPWQP</sequence>
<dbReference type="PANTHER" id="PTHR46123:SF4">
    <property type="entry name" value="MIX-TYPE HOMEOBOX GENE 1-RELATED"/>
    <property type="match status" value="1"/>
</dbReference>
<evidence type="ECO:0000313" key="9">
    <source>
        <dbReference type="Ensembl" id="ENSPEMP00000031013.1"/>
    </source>
</evidence>
<evidence type="ECO:0000256" key="1">
    <source>
        <dbReference type="ARBA" id="ARBA00004123"/>
    </source>
</evidence>
<keyword evidence="2 5" id="KW-0238">DNA-binding</keyword>
<name>A0A8C8UJ11_PERMB</name>
<dbReference type="GeneTree" id="ENSGT00960000190519"/>
<dbReference type="SMART" id="SM00389">
    <property type="entry name" value="HOX"/>
    <property type="match status" value="2"/>
</dbReference>
<dbReference type="Ensembl" id="ENSPEMT00000035338.1">
    <property type="protein sequence ID" value="ENSPEMP00000031013.1"/>
    <property type="gene ID" value="ENSPEMG00000025716.1"/>
</dbReference>
<feature type="DNA-binding region" description="Homeobox" evidence="5">
    <location>
        <begin position="17"/>
        <end position="76"/>
    </location>
</feature>
<evidence type="ECO:0000256" key="2">
    <source>
        <dbReference type="ARBA" id="ARBA00023125"/>
    </source>
</evidence>
<dbReference type="InterPro" id="IPR001356">
    <property type="entry name" value="HD"/>
</dbReference>
<evidence type="ECO:0000256" key="7">
    <source>
        <dbReference type="SAM" id="MobiDB-lite"/>
    </source>
</evidence>
<dbReference type="GO" id="GO:0000977">
    <property type="term" value="F:RNA polymerase II transcription regulatory region sequence-specific DNA binding"/>
    <property type="evidence" value="ECO:0007669"/>
    <property type="project" value="TreeGrafter"/>
</dbReference>
<evidence type="ECO:0000256" key="6">
    <source>
        <dbReference type="RuleBase" id="RU000682"/>
    </source>
</evidence>
<protein>
    <recommendedName>
        <fullName evidence="8">Homeobox domain-containing protein</fullName>
    </recommendedName>
</protein>
<dbReference type="Gene3D" id="1.10.10.60">
    <property type="entry name" value="Homeodomain-like"/>
    <property type="match status" value="1"/>
</dbReference>
<accession>A0A8C8UJ11</accession>
<organism evidence="9 10">
    <name type="scientific">Peromyscus maniculatus bairdii</name>
    <name type="common">Prairie deer mouse</name>
    <dbReference type="NCBI Taxonomy" id="230844"/>
    <lineage>
        <taxon>Eukaryota</taxon>
        <taxon>Metazoa</taxon>
        <taxon>Chordata</taxon>
        <taxon>Craniata</taxon>
        <taxon>Vertebrata</taxon>
        <taxon>Euteleostomi</taxon>
        <taxon>Mammalia</taxon>
        <taxon>Eutheria</taxon>
        <taxon>Euarchontoglires</taxon>
        <taxon>Glires</taxon>
        <taxon>Rodentia</taxon>
        <taxon>Myomorpha</taxon>
        <taxon>Muroidea</taxon>
        <taxon>Cricetidae</taxon>
        <taxon>Neotominae</taxon>
        <taxon>Peromyscus</taxon>
    </lineage>
</organism>
<evidence type="ECO:0000256" key="4">
    <source>
        <dbReference type="ARBA" id="ARBA00023242"/>
    </source>
</evidence>
<dbReference type="PANTHER" id="PTHR46123">
    <property type="entry name" value="MIX-TYPE HOMEOBOX GENE 1-RELATED"/>
    <property type="match status" value="1"/>
</dbReference>
<dbReference type="GO" id="GO:0000981">
    <property type="term" value="F:DNA-binding transcription factor activity, RNA polymerase II-specific"/>
    <property type="evidence" value="ECO:0007669"/>
    <property type="project" value="TreeGrafter"/>
</dbReference>
<keyword evidence="3 5" id="KW-0371">Homeobox</keyword>